<evidence type="ECO:0000313" key="2">
    <source>
        <dbReference type="Proteomes" id="UP001626549"/>
    </source>
</evidence>
<name>A0ABZ0IA10_9GAMM</name>
<dbReference type="PROSITE" id="PS51257">
    <property type="entry name" value="PROKAR_LIPOPROTEIN"/>
    <property type="match status" value="1"/>
</dbReference>
<organism evidence="1 2">
    <name type="scientific">Congregibacter brevis</name>
    <dbReference type="NCBI Taxonomy" id="3081201"/>
    <lineage>
        <taxon>Bacteria</taxon>
        <taxon>Pseudomonadati</taxon>
        <taxon>Pseudomonadota</taxon>
        <taxon>Gammaproteobacteria</taxon>
        <taxon>Cellvibrionales</taxon>
        <taxon>Halieaceae</taxon>
        <taxon>Congregibacter</taxon>
    </lineage>
</organism>
<protein>
    <recommendedName>
        <fullName evidence="3">Lipoprotein</fullName>
    </recommendedName>
</protein>
<dbReference type="Proteomes" id="UP001626549">
    <property type="component" value="Chromosome"/>
</dbReference>
<sequence>MLKHSSIRSLSCLGFHLLLLSGCSSEQIYTAIQDNQRFECSKMPEAQAEDCASQYDTSYSEYEEALESAAKEGGG</sequence>
<dbReference type="EMBL" id="CP136865">
    <property type="protein sequence ID" value="WOJ95965.1"/>
    <property type="molecule type" value="Genomic_DNA"/>
</dbReference>
<keyword evidence="2" id="KW-1185">Reference proteome</keyword>
<evidence type="ECO:0008006" key="3">
    <source>
        <dbReference type="Google" id="ProtNLM"/>
    </source>
</evidence>
<reference evidence="1 2" key="1">
    <citation type="submission" date="2023-10" db="EMBL/GenBank/DDBJ databases">
        <title>Two novel species belonging to the OM43/NOR5 clade.</title>
        <authorList>
            <person name="Park M."/>
        </authorList>
    </citation>
    <scope>NUCLEOTIDE SEQUENCE [LARGE SCALE GENOMIC DNA]</scope>
    <source>
        <strain evidence="1 2">IMCC45268</strain>
    </source>
</reference>
<dbReference type="RefSeq" id="WP_407326657.1">
    <property type="nucleotide sequence ID" value="NZ_CP136865.1"/>
</dbReference>
<gene>
    <name evidence="1" type="ORF">R0137_12015</name>
</gene>
<evidence type="ECO:0000313" key="1">
    <source>
        <dbReference type="EMBL" id="WOJ95965.1"/>
    </source>
</evidence>
<accession>A0ABZ0IA10</accession>
<proteinExistence type="predicted"/>